<dbReference type="InterPro" id="IPR032675">
    <property type="entry name" value="LRR_dom_sf"/>
</dbReference>
<dbReference type="PROSITE" id="PS51450">
    <property type="entry name" value="LRR"/>
    <property type="match status" value="2"/>
</dbReference>
<dbReference type="SMART" id="SM00369">
    <property type="entry name" value="LRR_TYP"/>
    <property type="match status" value="4"/>
</dbReference>
<dbReference type="OrthoDB" id="1394818at2759"/>
<evidence type="ECO:0000256" key="2">
    <source>
        <dbReference type="ARBA" id="ARBA00022737"/>
    </source>
</evidence>
<keyword evidence="4" id="KW-1185">Reference proteome</keyword>
<name>A0A8H7RX82_9FUNG</name>
<gene>
    <name evidence="3" type="ORF">INT45_008063</name>
</gene>
<reference evidence="3 4" key="1">
    <citation type="submission" date="2020-12" db="EMBL/GenBank/DDBJ databases">
        <title>Metabolic potential, ecology and presence of endohyphal bacteria is reflected in genomic diversity of Mucoromycotina.</title>
        <authorList>
            <person name="Muszewska A."/>
            <person name="Okrasinska A."/>
            <person name="Steczkiewicz K."/>
            <person name="Drgas O."/>
            <person name="Orlowska M."/>
            <person name="Perlinska-Lenart U."/>
            <person name="Aleksandrzak-Piekarczyk T."/>
            <person name="Szatraj K."/>
            <person name="Zielenkiewicz U."/>
            <person name="Pilsyk S."/>
            <person name="Malc E."/>
            <person name="Mieczkowski P."/>
            <person name="Kruszewska J.S."/>
            <person name="Biernat P."/>
            <person name="Pawlowska J."/>
        </authorList>
    </citation>
    <scope>NUCLEOTIDE SEQUENCE [LARGE SCALE GENOMIC DNA]</scope>
    <source>
        <strain evidence="3 4">CBS 142.35</strain>
    </source>
</reference>
<accession>A0A8H7RX82</accession>
<keyword evidence="1" id="KW-0433">Leucine-rich repeat</keyword>
<dbReference type="PANTHER" id="PTHR48051">
    <property type="match status" value="1"/>
</dbReference>
<keyword evidence="2" id="KW-0677">Repeat</keyword>
<comment type="caution">
    <text evidence="3">The sequence shown here is derived from an EMBL/GenBank/DDBJ whole genome shotgun (WGS) entry which is preliminary data.</text>
</comment>
<dbReference type="InterPro" id="IPR050216">
    <property type="entry name" value="LRR_domain-containing"/>
</dbReference>
<evidence type="ECO:0000256" key="1">
    <source>
        <dbReference type="ARBA" id="ARBA00022614"/>
    </source>
</evidence>
<dbReference type="GO" id="GO:0005737">
    <property type="term" value="C:cytoplasm"/>
    <property type="evidence" value="ECO:0007669"/>
    <property type="project" value="TreeGrafter"/>
</dbReference>
<organism evidence="3 4">
    <name type="scientific">Circinella minor</name>
    <dbReference type="NCBI Taxonomy" id="1195481"/>
    <lineage>
        <taxon>Eukaryota</taxon>
        <taxon>Fungi</taxon>
        <taxon>Fungi incertae sedis</taxon>
        <taxon>Mucoromycota</taxon>
        <taxon>Mucoromycotina</taxon>
        <taxon>Mucoromycetes</taxon>
        <taxon>Mucorales</taxon>
        <taxon>Lichtheimiaceae</taxon>
        <taxon>Circinella</taxon>
    </lineage>
</organism>
<proteinExistence type="predicted"/>
<dbReference type="PANTHER" id="PTHR48051:SF1">
    <property type="entry name" value="RAS SUPPRESSOR PROTEIN 1"/>
    <property type="match status" value="1"/>
</dbReference>
<dbReference type="AlphaFoldDB" id="A0A8H7RX82"/>
<dbReference type="Proteomes" id="UP000646827">
    <property type="component" value="Unassembled WGS sequence"/>
</dbReference>
<protein>
    <submittedName>
        <fullName evidence="3">Uncharacterized protein</fullName>
    </submittedName>
</protein>
<dbReference type="EMBL" id="JAEPRB010000265">
    <property type="protein sequence ID" value="KAG2217887.1"/>
    <property type="molecule type" value="Genomic_DNA"/>
</dbReference>
<dbReference type="InterPro" id="IPR003591">
    <property type="entry name" value="Leu-rich_rpt_typical-subtyp"/>
</dbReference>
<dbReference type="InterPro" id="IPR001611">
    <property type="entry name" value="Leu-rich_rpt"/>
</dbReference>
<dbReference type="Gene3D" id="3.80.10.10">
    <property type="entry name" value="Ribonuclease Inhibitor"/>
    <property type="match status" value="1"/>
</dbReference>
<sequence length="305" mass="34991">MSCNDIIITAVLWYLNGCMVSFYQQSDGEEQKCPLETVNLPYPNLSYRSINILKITQPAVNRLSYLATLNLQNNQLTTLPAELWQLTGLQELNISRNQIKSIPPEIGYLVNLRDFYAYNNQIQELPSQLGRLTDLRVLDLTANKLNYLPVELLSSNLNKIWVDKNELFSTKKNNMDGWKQWQKKEVSSSTIYIPSTSDDILSLRSTCIQTIGEAILDDPDQQEALQESCLTQGMLEQLSIDPKSAPRCSVCQNIMFHDDLWLMHFDSFLKLTSVPFLHRACSQICWTNLRLKLQVEKMMACNNIT</sequence>
<dbReference type="Pfam" id="PF13855">
    <property type="entry name" value="LRR_8"/>
    <property type="match status" value="1"/>
</dbReference>
<evidence type="ECO:0000313" key="3">
    <source>
        <dbReference type="EMBL" id="KAG2217887.1"/>
    </source>
</evidence>
<dbReference type="SUPFAM" id="SSF52058">
    <property type="entry name" value="L domain-like"/>
    <property type="match status" value="1"/>
</dbReference>
<evidence type="ECO:0000313" key="4">
    <source>
        <dbReference type="Proteomes" id="UP000646827"/>
    </source>
</evidence>